<dbReference type="Pfam" id="PF00512">
    <property type="entry name" value="HisKA"/>
    <property type="match status" value="1"/>
</dbReference>
<evidence type="ECO:0000313" key="22">
    <source>
        <dbReference type="EMBL" id="SEJ97986.1"/>
    </source>
</evidence>
<gene>
    <name evidence="22" type="ORF">SAMN04487940_11635</name>
</gene>
<evidence type="ECO:0000256" key="7">
    <source>
        <dbReference type="ARBA" id="ARBA00022679"/>
    </source>
</evidence>
<dbReference type="CDD" id="cd00082">
    <property type="entry name" value="HisKA"/>
    <property type="match status" value="1"/>
</dbReference>
<evidence type="ECO:0000259" key="18">
    <source>
        <dbReference type="PROSITE" id="PS50110"/>
    </source>
</evidence>
<evidence type="ECO:0000256" key="9">
    <source>
        <dbReference type="ARBA" id="ARBA00022777"/>
    </source>
</evidence>
<evidence type="ECO:0000256" key="4">
    <source>
        <dbReference type="ARBA" id="ARBA00022475"/>
    </source>
</evidence>
<proteinExistence type="predicted"/>
<dbReference type="Pfam" id="PF02518">
    <property type="entry name" value="HATPase_c"/>
    <property type="match status" value="1"/>
</dbReference>
<dbReference type="Gene3D" id="3.30.450.20">
    <property type="entry name" value="PAS domain"/>
    <property type="match status" value="1"/>
</dbReference>
<keyword evidence="10" id="KW-0067">ATP-binding</keyword>
<feature type="domain" description="PAC" evidence="20">
    <location>
        <begin position="301"/>
        <end position="351"/>
    </location>
</feature>
<dbReference type="NCBIfam" id="TIGR00229">
    <property type="entry name" value="sensory_box"/>
    <property type="match status" value="1"/>
</dbReference>
<dbReference type="Gene3D" id="1.20.120.160">
    <property type="entry name" value="HPT domain"/>
    <property type="match status" value="1"/>
</dbReference>
<dbReference type="PROSITE" id="PS50112">
    <property type="entry name" value="PAS"/>
    <property type="match status" value="1"/>
</dbReference>
<dbReference type="SMART" id="SM00388">
    <property type="entry name" value="HisKA"/>
    <property type="match status" value="1"/>
</dbReference>
<keyword evidence="9 22" id="KW-0418">Kinase</keyword>
<dbReference type="SUPFAM" id="SSF47226">
    <property type="entry name" value="Histidine-containing phosphotransfer domain, HPT domain"/>
    <property type="match status" value="1"/>
</dbReference>
<keyword evidence="7" id="KW-0808">Transferase</keyword>
<keyword evidence="10" id="KW-0547">Nucleotide-binding</keyword>
<feature type="domain" description="Response regulatory" evidence="18">
    <location>
        <begin position="613"/>
        <end position="730"/>
    </location>
</feature>
<dbReference type="Proteomes" id="UP000182932">
    <property type="component" value="Unassembled WGS sequence"/>
</dbReference>
<evidence type="ECO:0000259" key="19">
    <source>
        <dbReference type="PROSITE" id="PS50112"/>
    </source>
</evidence>
<evidence type="ECO:0000256" key="15">
    <source>
        <dbReference type="PROSITE-ProRule" id="PRU00169"/>
    </source>
</evidence>
<dbReference type="GO" id="GO:0005886">
    <property type="term" value="C:plasma membrane"/>
    <property type="evidence" value="ECO:0007669"/>
    <property type="project" value="UniProtKB-SubCell"/>
</dbReference>
<dbReference type="FunFam" id="3.30.565.10:FF:000006">
    <property type="entry name" value="Sensor histidine kinase WalK"/>
    <property type="match status" value="1"/>
</dbReference>
<dbReference type="PANTHER" id="PTHR43047:SF64">
    <property type="entry name" value="HISTIDINE KINASE CONTAINING CHEY-HOMOLOGOUS RECEIVER DOMAIN AND PAS DOMAIN-RELATED"/>
    <property type="match status" value="1"/>
</dbReference>
<dbReference type="CDD" id="cd16922">
    <property type="entry name" value="HATPase_EvgS-ArcB-TorS-like"/>
    <property type="match status" value="1"/>
</dbReference>
<keyword evidence="12" id="KW-0902">Two-component regulatory system</keyword>
<dbReference type="CDD" id="cd00130">
    <property type="entry name" value="PAS"/>
    <property type="match status" value="1"/>
</dbReference>
<dbReference type="InterPro" id="IPR036641">
    <property type="entry name" value="HPT_dom_sf"/>
</dbReference>
<dbReference type="Pfam" id="PF13426">
    <property type="entry name" value="PAS_9"/>
    <property type="match status" value="1"/>
</dbReference>
<dbReference type="InterPro" id="IPR004358">
    <property type="entry name" value="Sig_transdc_His_kin-like_C"/>
</dbReference>
<dbReference type="InterPro" id="IPR005467">
    <property type="entry name" value="His_kinase_dom"/>
</dbReference>
<dbReference type="Gene3D" id="3.40.50.2300">
    <property type="match status" value="1"/>
</dbReference>
<reference evidence="22 23" key="1">
    <citation type="submission" date="2016-10" db="EMBL/GenBank/DDBJ databases">
        <authorList>
            <person name="Varghese N."/>
            <person name="Submissions S."/>
        </authorList>
    </citation>
    <scope>NUCLEOTIDE SEQUENCE [LARGE SCALE GENOMIC DNA]</scope>
    <source>
        <strain evidence="22 23">FF3</strain>
    </source>
</reference>
<evidence type="ECO:0000256" key="11">
    <source>
        <dbReference type="ARBA" id="ARBA00022989"/>
    </source>
</evidence>
<dbReference type="PROSITE" id="PS50894">
    <property type="entry name" value="HPT"/>
    <property type="match status" value="1"/>
</dbReference>
<keyword evidence="5" id="KW-0997">Cell inner membrane</keyword>
<evidence type="ECO:0000259" key="20">
    <source>
        <dbReference type="PROSITE" id="PS50113"/>
    </source>
</evidence>
<dbReference type="InterPro" id="IPR011006">
    <property type="entry name" value="CheY-like_superfamily"/>
</dbReference>
<evidence type="ECO:0000256" key="16">
    <source>
        <dbReference type="SAM" id="Phobius"/>
    </source>
</evidence>
<dbReference type="PANTHER" id="PTHR43047">
    <property type="entry name" value="TWO-COMPONENT HISTIDINE PROTEIN KINASE"/>
    <property type="match status" value="1"/>
</dbReference>
<evidence type="ECO:0000313" key="23">
    <source>
        <dbReference type="Proteomes" id="UP000182932"/>
    </source>
</evidence>
<evidence type="ECO:0000256" key="6">
    <source>
        <dbReference type="ARBA" id="ARBA00022553"/>
    </source>
</evidence>
<evidence type="ECO:0000256" key="13">
    <source>
        <dbReference type="ARBA" id="ARBA00023136"/>
    </source>
</evidence>
<evidence type="ECO:0000259" key="17">
    <source>
        <dbReference type="PROSITE" id="PS50109"/>
    </source>
</evidence>
<organism evidence="22 23">
    <name type="scientific">Marinovum algicola</name>
    <dbReference type="NCBI Taxonomy" id="42444"/>
    <lineage>
        <taxon>Bacteria</taxon>
        <taxon>Pseudomonadati</taxon>
        <taxon>Pseudomonadota</taxon>
        <taxon>Alphaproteobacteria</taxon>
        <taxon>Rhodobacterales</taxon>
        <taxon>Roseobacteraceae</taxon>
        <taxon>Marinovum</taxon>
    </lineage>
</organism>
<comment type="subcellular location">
    <subcellularLocation>
        <location evidence="2">Cell inner membrane</location>
        <topology evidence="2">Multi-pass membrane protein</topology>
    </subcellularLocation>
</comment>
<evidence type="ECO:0000256" key="5">
    <source>
        <dbReference type="ARBA" id="ARBA00022519"/>
    </source>
</evidence>
<name>A0A975WD43_9RHOB</name>
<comment type="catalytic activity">
    <reaction evidence="1">
        <text>ATP + protein L-histidine = ADP + protein N-phospho-L-histidine.</text>
        <dbReference type="EC" id="2.7.13.3"/>
    </reaction>
</comment>
<keyword evidence="4" id="KW-1003">Cell membrane</keyword>
<dbReference type="AlphaFoldDB" id="A0A975WD43"/>
<dbReference type="GeneID" id="80819963"/>
<evidence type="ECO:0000256" key="8">
    <source>
        <dbReference type="ARBA" id="ARBA00022692"/>
    </source>
</evidence>
<dbReference type="InterPro" id="IPR003661">
    <property type="entry name" value="HisK_dim/P_dom"/>
</dbReference>
<dbReference type="InterPro" id="IPR008207">
    <property type="entry name" value="Sig_transdc_His_kin_Hpt_dom"/>
</dbReference>
<dbReference type="RefSeq" id="WP_074837974.1">
    <property type="nucleotide sequence ID" value="NZ_FNYY01000016.1"/>
</dbReference>
<feature type="modified residue" description="4-aspartylphosphate" evidence="15">
    <location>
        <position position="662"/>
    </location>
</feature>
<feature type="domain" description="HPt" evidence="21">
    <location>
        <begin position="769"/>
        <end position="862"/>
    </location>
</feature>
<feature type="domain" description="PAS" evidence="19">
    <location>
        <begin position="222"/>
        <end position="276"/>
    </location>
</feature>
<dbReference type="InterPro" id="IPR000014">
    <property type="entry name" value="PAS"/>
</dbReference>
<dbReference type="SUPFAM" id="SSF55874">
    <property type="entry name" value="ATPase domain of HSP90 chaperone/DNA topoisomerase II/histidine kinase"/>
    <property type="match status" value="1"/>
</dbReference>
<dbReference type="InterPro" id="IPR003594">
    <property type="entry name" value="HATPase_dom"/>
</dbReference>
<evidence type="ECO:0000256" key="10">
    <source>
        <dbReference type="ARBA" id="ARBA00022840"/>
    </source>
</evidence>
<dbReference type="PROSITE" id="PS50113">
    <property type="entry name" value="PAC"/>
    <property type="match status" value="1"/>
</dbReference>
<dbReference type="InterPro" id="IPR036097">
    <property type="entry name" value="HisK_dim/P_sf"/>
</dbReference>
<feature type="modified residue" description="Phosphohistidine" evidence="14">
    <location>
        <position position="808"/>
    </location>
</feature>
<dbReference type="PROSITE" id="PS50109">
    <property type="entry name" value="HIS_KIN"/>
    <property type="match status" value="1"/>
</dbReference>
<dbReference type="PRINTS" id="PR00344">
    <property type="entry name" value="BCTRLSENSOR"/>
</dbReference>
<accession>A0A975WD43</accession>
<feature type="domain" description="Histidine kinase" evidence="17">
    <location>
        <begin position="369"/>
        <end position="589"/>
    </location>
</feature>
<keyword evidence="11 16" id="KW-1133">Transmembrane helix</keyword>
<dbReference type="EMBL" id="FNYY01000016">
    <property type="protein sequence ID" value="SEJ97986.1"/>
    <property type="molecule type" value="Genomic_DNA"/>
</dbReference>
<evidence type="ECO:0000256" key="14">
    <source>
        <dbReference type="PROSITE-ProRule" id="PRU00110"/>
    </source>
</evidence>
<dbReference type="InterPro" id="IPR036890">
    <property type="entry name" value="HATPase_C_sf"/>
</dbReference>
<sequence length="864" mass="94248">MAIGANISHDNSLRFRRLRLVVLVIVLGGLATAGLIAVELGGKIRELRQVPRDNIQWNTAQLEVDFLKLRTALDAAIEDPATLDELRKQFDIFYSRVKTLEGSTQTLNLADNPELRTHRHDLEHFLMMTVPLIDSSDAVLIDALPQIDSWIEELVATPRLFALGAVQVMASLSDQQRTEIVELLRRLALVALGVFGALILTLATMTWQRLELSRRAAAISRAGRMRESTLRASLDAIVVIDDQGLITDFNGSAEKIFGFRKDEIIGRKLSETIVPPAFREAHAEGFVRYTSSDTSNIVDQGRLELIAMHRDGHEFPIEVSISETAGETGPAFVSYIRDITEEKRAKAELQQARDDALTAFREKSHFFAVMSHEMRTPLNGIMSALDLMTDDPLTDKQKRYVTIAESSSQVLLGHINDVLLIERLDSGERTAPLAPFRPVALVDAVADSMRPVAGQQNTTVVTEHSGPDACVLGQSRALQQVVMNLLSNAVKFTPSGKVTIRTATRAAGNDEVELAIAVADTGIGISEEDQARIFEDFVTIDSPYERTATGTGLGLGIVRRLVQQMQGEVTCESVHDEGTTFHVTLTLPRAEDEDRPAAASGPARDTAEIAPLDVLVVEDNPINAEVLEAMLLREGHKVSHASDGFEGVHVASRTHFDLILMDVSMPNMNGIKATQEIRASRGLSKNSPIYAVTAHAMPNEVKEFLAAGMAGCVLKPIRPDALRKVLHEVARDQEHGQVTAQPHAPEETDMTNAMLIDLDSLEDIAALLGQERFDAKLDSFATEAEDVLRQIDAAAAAGDLPALQSDAHRLAGSCGVFGAVALHRELQAIEARCKADDKTAALDMAAGLPQTWEATRRALNTARV</sequence>
<comment type="caution">
    <text evidence="22">The sequence shown here is derived from an EMBL/GenBank/DDBJ whole genome shotgun (WGS) entry which is preliminary data.</text>
</comment>
<evidence type="ECO:0000259" key="21">
    <source>
        <dbReference type="PROSITE" id="PS50894"/>
    </source>
</evidence>
<dbReference type="Pfam" id="PF00072">
    <property type="entry name" value="Response_reg"/>
    <property type="match status" value="1"/>
</dbReference>
<dbReference type="Gene3D" id="1.10.287.130">
    <property type="match status" value="1"/>
</dbReference>
<dbReference type="SMART" id="SM00091">
    <property type="entry name" value="PAS"/>
    <property type="match status" value="1"/>
</dbReference>
<dbReference type="GO" id="GO:0000155">
    <property type="term" value="F:phosphorelay sensor kinase activity"/>
    <property type="evidence" value="ECO:0007669"/>
    <property type="project" value="InterPro"/>
</dbReference>
<dbReference type="InterPro" id="IPR035965">
    <property type="entry name" value="PAS-like_dom_sf"/>
</dbReference>
<dbReference type="InterPro" id="IPR000700">
    <property type="entry name" value="PAS-assoc_C"/>
</dbReference>
<keyword evidence="13 16" id="KW-0472">Membrane</keyword>
<dbReference type="EC" id="2.7.13.3" evidence="3"/>
<dbReference type="SUPFAM" id="SSF52172">
    <property type="entry name" value="CheY-like"/>
    <property type="match status" value="1"/>
</dbReference>
<keyword evidence="23" id="KW-1185">Reference proteome</keyword>
<dbReference type="Pfam" id="PF01627">
    <property type="entry name" value="Hpt"/>
    <property type="match status" value="1"/>
</dbReference>
<evidence type="ECO:0000256" key="1">
    <source>
        <dbReference type="ARBA" id="ARBA00000085"/>
    </source>
</evidence>
<keyword evidence="8 16" id="KW-0812">Transmembrane</keyword>
<dbReference type="Gene3D" id="3.30.565.10">
    <property type="entry name" value="Histidine kinase-like ATPase, C-terminal domain"/>
    <property type="match status" value="1"/>
</dbReference>
<dbReference type="PROSITE" id="PS50110">
    <property type="entry name" value="RESPONSE_REGULATORY"/>
    <property type="match status" value="1"/>
</dbReference>
<dbReference type="SUPFAM" id="SSF47384">
    <property type="entry name" value="Homodimeric domain of signal transducing histidine kinase"/>
    <property type="match status" value="1"/>
</dbReference>
<dbReference type="CDD" id="cd17546">
    <property type="entry name" value="REC_hyHK_CKI1_RcsC-like"/>
    <property type="match status" value="1"/>
</dbReference>
<dbReference type="SMART" id="SM00387">
    <property type="entry name" value="HATPase_c"/>
    <property type="match status" value="1"/>
</dbReference>
<feature type="transmembrane region" description="Helical" evidence="16">
    <location>
        <begin position="20"/>
        <end position="42"/>
    </location>
</feature>
<evidence type="ECO:0000256" key="2">
    <source>
        <dbReference type="ARBA" id="ARBA00004429"/>
    </source>
</evidence>
<feature type="transmembrane region" description="Helical" evidence="16">
    <location>
        <begin position="187"/>
        <end position="207"/>
    </location>
</feature>
<dbReference type="SUPFAM" id="SSF55785">
    <property type="entry name" value="PYP-like sensor domain (PAS domain)"/>
    <property type="match status" value="1"/>
</dbReference>
<evidence type="ECO:0000256" key="3">
    <source>
        <dbReference type="ARBA" id="ARBA00012438"/>
    </source>
</evidence>
<dbReference type="InterPro" id="IPR001789">
    <property type="entry name" value="Sig_transdc_resp-reg_receiver"/>
</dbReference>
<evidence type="ECO:0000256" key="12">
    <source>
        <dbReference type="ARBA" id="ARBA00023012"/>
    </source>
</evidence>
<dbReference type="SMART" id="SM00448">
    <property type="entry name" value="REC"/>
    <property type="match status" value="1"/>
</dbReference>
<keyword evidence="6 15" id="KW-0597">Phosphoprotein</keyword>
<protein>
    <recommendedName>
        <fullName evidence="3">histidine kinase</fullName>
        <ecNumber evidence="3">2.7.13.3</ecNumber>
    </recommendedName>
</protein>